<dbReference type="PROSITE" id="PS00588">
    <property type="entry name" value="FLAGELLA_BB_ROD"/>
    <property type="match status" value="1"/>
</dbReference>
<comment type="subcellular location">
    <subcellularLocation>
        <location evidence="1 6">Bacterial flagellum basal body</location>
    </subcellularLocation>
</comment>
<dbReference type="NCBIfam" id="TIGR01396">
    <property type="entry name" value="FlgB"/>
    <property type="match status" value="1"/>
</dbReference>
<dbReference type="Proteomes" id="UP000767854">
    <property type="component" value="Unassembled WGS sequence"/>
</dbReference>
<reference evidence="8 9" key="1">
    <citation type="submission" date="2021-01" db="EMBL/GenBank/DDBJ databases">
        <title>Genomic Encyclopedia of Type Strains, Phase IV (KMG-IV): sequencing the most valuable type-strain genomes for metagenomic binning, comparative biology and taxonomic classification.</title>
        <authorList>
            <person name="Goeker M."/>
        </authorList>
    </citation>
    <scope>NUCLEOTIDE SEQUENCE [LARGE SCALE GENOMIC DNA]</scope>
    <source>
        <strain evidence="8 9">DSM 24436</strain>
    </source>
</reference>
<protein>
    <recommendedName>
        <fullName evidence="3 6">Flagellar basal body rod protein FlgB</fullName>
    </recommendedName>
</protein>
<proteinExistence type="inferred from homology"/>
<comment type="function">
    <text evidence="5 6">Structural component of flagellum, the bacterial motility apparatus. Part of the rod structure of flagellar basal body.</text>
</comment>
<dbReference type="PIRSF" id="PIRSF002889">
    <property type="entry name" value="Rod_FlgB"/>
    <property type="match status" value="1"/>
</dbReference>
<organism evidence="8 9">
    <name type="scientific">Fusibacter tunisiensis</name>
    <dbReference type="NCBI Taxonomy" id="1008308"/>
    <lineage>
        <taxon>Bacteria</taxon>
        <taxon>Bacillati</taxon>
        <taxon>Bacillota</taxon>
        <taxon>Clostridia</taxon>
        <taxon>Eubacteriales</taxon>
        <taxon>Eubacteriales Family XII. Incertae Sedis</taxon>
        <taxon>Fusibacter</taxon>
    </lineage>
</organism>
<dbReference type="InterPro" id="IPR001444">
    <property type="entry name" value="Flag_bb_rod_N"/>
</dbReference>
<gene>
    <name evidence="8" type="ORF">JOC49_000086</name>
</gene>
<evidence type="ECO:0000313" key="8">
    <source>
        <dbReference type="EMBL" id="MBM7560577.1"/>
    </source>
</evidence>
<evidence type="ECO:0000256" key="3">
    <source>
        <dbReference type="ARBA" id="ARBA00014376"/>
    </source>
</evidence>
<comment type="similarity">
    <text evidence="2 6">Belongs to the flagella basal body rod proteins family.</text>
</comment>
<keyword evidence="8" id="KW-0969">Cilium</keyword>
<dbReference type="Pfam" id="PF00460">
    <property type="entry name" value="Flg_bb_rod"/>
    <property type="match status" value="1"/>
</dbReference>
<evidence type="ECO:0000256" key="6">
    <source>
        <dbReference type="PIRNR" id="PIRNR002889"/>
    </source>
</evidence>
<evidence type="ECO:0000256" key="2">
    <source>
        <dbReference type="ARBA" id="ARBA00009677"/>
    </source>
</evidence>
<dbReference type="PANTHER" id="PTHR30435:SF12">
    <property type="entry name" value="FLAGELLAR BASAL BODY ROD PROTEIN FLGB"/>
    <property type="match status" value="1"/>
</dbReference>
<feature type="domain" description="Flagellar basal body rod protein N-terminal" evidence="7">
    <location>
        <begin position="25"/>
        <end position="39"/>
    </location>
</feature>
<sequence length="132" mass="14885">MLNKSFDRINLLNKALDGAWLKNSAISNNIANVNTPGYKRQTVNFEEVLRTEIAKSSSAQMIKTNPKHMDHMGNGQISIEEQANTSYRVDDNNVDIDVENAEMAKNTLYYNAVINSVNGQYSRLKSVFNINK</sequence>
<evidence type="ECO:0000256" key="4">
    <source>
        <dbReference type="ARBA" id="ARBA00023143"/>
    </source>
</evidence>
<keyword evidence="4 6" id="KW-0975">Bacterial flagellum</keyword>
<dbReference type="InterPro" id="IPR006300">
    <property type="entry name" value="FlgB"/>
</dbReference>
<keyword evidence="8" id="KW-0282">Flagellum</keyword>
<dbReference type="InterPro" id="IPR019776">
    <property type="entry name" value="Flagellar_basal_body_rod_CS"/>
</dbReference>
<keyword evidence="8" id="KW-0966">Cell projection</keyword>
<dbReference type="RefSeq" id="WP_204661101.1">
    <property type="nucleotide sequence ID" value="NZ_JAFBDT010000001.1"/>
</dbReference>
<name>A0ABS2MMF5_9FIRM</name>
<dbReference type="EMBL" id="JAFBDT010000001">
    <property type="protein sequence ID" value="MBM7560577.1"/>
    <property type="molecule type" value="Genomic_DNA"/>
</dbReference>
<evidence type="ECO:0000256" key="1">
    <source>
        <dbReference type="ARBA" id="ARBA00004117"/>
    </source>
</evidence>
<evidence type="ECO:0000256" key="5">
    <source>
        <dbReference type="ARBA" id="ARBA00024934"/>
    </source>
</evidence>
<dbReference type="PANTHER" id="PTHR30435">
    <property type="entry name" value="FLAGELLAR PROTEIN"/>
    <property type="match status" value="1"/>
</dbReference>
<keyword evidence="9" id="KW-1185">Reference proteome</keyword>
<evidence type="ECO:0000259" key="7">
    <source>
        <dbReference type="Pfam" id="PF00460"/>
    </source>
</evidence>
<comment type="caution">
    <text evidence="8">The sequence shown here is derived from an EMBL/GenBank/DDBJ whole genome shotgun (WGS) entry which is preliminary data.</text>
</comment>
<evidence type="ECO:0000313" key="9">
    <source>
        <dbReference type="Proteomes" id="UP000767854"/>
    </source>
</evidence>
<accession>A0ABS2MMF5</accession>
<comment type="subunit">
    <text evidence="6">The basal body constitutes a major portion of the flagellar organelle and consists of a number of rings mounted on a central rod.</text>
</comment>